<protein>
    <submittedName>
        <fullName evidence="1">Uncharacterized protein</fullName>
    </submittedName>
</protein>
<dbReference type="Gramene" id="mRNA:HanXRQr2_Chr16g0738021">
    <property type="protein sequence ID" value="mRNA:HanXRQr2_Chr16g0738021"/>
    <property type="gene ID" value="HanXRQr2_Chr16g0738021"/>
</dbReference>
<dbReference type="AlphaFoldDB" id="A0A9K3DRK5"/>
<name>A0A9K3DRK5_HELAN</name>
<gene>
    <name evidence="1" type="ORF">HanXRQr2_Chr16g0738021</name>
</gene>
<reference evidence="1" key="2">
    <citation type="submission" date="2020-06" db="EMBL/GenBank/DDBJ databases">
        <title>Helianthus annuus Genome sequencing and assembly Release 2.</title>
        <authorList>
            <person name="Gouzy J."/>
            <person name="Langlade N."/>
            <person name="Munos S."/>
        </authorList>
    </citation>
    <scope>NUCLEOTIDE SEQUENCE</scope>
    <source>
        <tissue evidence="1">Leaves</tissue>
    </source>
</reference>
<comment type="caution">
    <text evidence="1">The sequence shown here is derived from an EMBL/GenBank/DDBJ whole genome shotgun (WGS) entry which is preliminary data.</text>
</comment>
<proteinExistence type="predicted"/>
<keyword evidence="2" id="KW-1185">Reference proteome</keyword>
<evidence type="ECO:0000313" key="2">
    <source>
        <dbReference type="Proteomes" id="UP000215914"/>
    </source>
</evidence>
<sequence>MLMNFRPPATQLADISVGNFRWLRERIEKRIENFSSGPEDDSETTMRSVTGGNQRKLHRVWTFFGSKEVVRWCCSFRCRKMDSYKKSLFSSSTHQTRIHLKVHVDKGIVPGVTMSLATGATYFQD</sequence>
<evidence type="ECO:0000313" key="1">
    <source>
        <dbReference type="EMBL" id="KAF5759167.1"/>
    </source>
</evidence>
<reference evidence="1" key="1">
    <citation type="journal article" date="2017" name="Nature">
        <title>The sunflower genome provides insights into oil metabolism, flowering and Asterid evolution.</title>
        <authorList>
            <person name="Badouin H."/>
            <person name="Gouzy J."/>
            <person name="Grassa C.J."/>
            <person name="Murat F."/>
            <person name="Staton S.E."/>
            <person name="Cottret L."/>
            <person name="Lelandais-Briere C."/>
            <person name="Owens G.L."/>
            <person name="Carrere S."/>
            <person name="Mayjonade B."/>
            <person name="Legrand L."/>
            <person name="Gill N."/>
            <person name="Kane N.C."/>
            <person name="Bowers J.E."/>
            <person name="Hubner S."/>
            <person name="Bellec A."/>
            <person name="Berard A."/>
            <person name="Berges H."/>
            <person name="Blanchet N."/>
            <person name="Boniface M.C."/>
            <person name="Brunel D."/>
            <person name="Catrice O."/>
            <person name="Chaidir N."/>
            <person name="Claudel C."/>
            <person name="Donnadieu C."/>
            <person name="Faraut T."/>
            <person name="Fievet G."/>
            <person name="Helmstetter N."/>
            <person name="King M."/>
            <person name="Knapp S.J."/>
            <person name="Lai Z."/>
            <person name="Le Paslier M.C."/>
            <person name="Lippi Y."/>
            <person name="Lorenzon L."/>
            <person name="Mandel J.R."/>
            <person name="Marage G."/>
            <person name="Marchand G."/>
            <person name="Marquand E."/>
            <person name="Bret-Mestries E."/>
            <person name="Morien E."/>
            <person name="Nambeesan S."/>
            <person name="Nguyen T."/>
            <person name="Pegot-Espagnet P."/>
            <person name="Pouilly N."/>
            <person name="Raftis F."/>
            <person name="Sallet E."/>
            <person name="Schiex T."/>
            <person name="Thomas J."/>
            <person name="Vandecasteele C."/>
            <person name="Vares D."/>
            <person name="Vear F."/>
            <person name="Vautrin S."/>
            <person name="Crespi M."/>
            <person name="Mangin B."/>
            <person name="Burke J.M."/>
            <person name="Salse J."/>
            <person name="Munos S."/>
            <person name="Vincourt P."/>
            <person name="Rieseberg L.H."/>
            <person name="Langlade N.B."/>
        </authorList>
    </citation>
    <scope>NUCLEOTIDE SEQUENCE</scope>
    <source>
        <tissue evidence="1">Leaves</tissue>
    </source>
</reference>
<dbReference type="EMBL" id="MNCJ02000331">
    <property type="protein sequence ID" value="KAF5759167.1"/>
    <property type="molecule type" value="Genomic_DNA"/>
</dbReference>
<dbReference type="Proteomes" id="UP000215914">
    <property type="component" value="Unassembled WGS sequence"/>
</dbReference>
<organism evidence="1 2">
    <name type="scientific">Helianthus annuus</name>
    <name type="common">Common sunflower</name>
    <dbReference type="NCBI Taxonomy" id="4232"/>
    <lineage>
        <taxon>Eukaryota</taxon>
        <taxon>Viridiplantae</taxon>
        <taxon>Streptophyta</taxon>
        <taxon>Embryophyta</taxon>
        <taxon>Tracheophyta</taxon>
        <taxon>Spermatophyta</taxon>
        <taxon>Magnoliopsida</taxon>
        <taxon>eudicotyledons</taxon>
        <taxon>Gunneridae</taxon>
        <taxon>Pentapetalae</taxon>
        <taxon>asterids</taxon>
        <taxon>campanulids</taxon>
        <taxon>Asterales</taxon>
        <taxon>Asteraceae</taxon>
        <taxon>Asteroideae</taxon>
        <taxon>Heliantheae alliance</taxon>
        <taxon>Heliantheae</taxon>
        <taxon>Helianthus</taxon>
    </lineage>
</organism>
<accession>A0A9K3DRK5</accession>